<feature type="transmembrane region" description="Helical" evidence="8">
    <location>
        <begin position="134"/>
        <end position="151"/>
    </location>
</feature>
<feature type="transmembrane region" description="Helical" evidence="8">
    <location>
        <begin position="157"/>
        <end position="182"/>
    </location>
</feature>
<evidence type="ECO:0000313" key="10">
    <source>
        <dbReference type="Proteomes" id="UP000220102"/>
    </source>
</evidence>
<evidence type="ECO:0000313" key="9">
    <source>
        <dbReference type="EMBL" id="PEN14037.1"/>
    </source>
</evidence>
<dbReference type="Proteomes" id="UP000220102">
    <property type="component" value="Unassembled WGS sequence"/>
</dbReference>
<dbReference type="NCBIfam" id="TIGR01065">
    <property type="entry name" value="hlyIII"/>
    <property type="match status" value="1"/>
</dbReference>
<keyword evidence="3" id="KW-1003">Cell membrane</keyword>
<keyword evidence="6 8" id="KW-0472">Membrane</keyword>
<dbReference type="OrthoDB" id="9813689at2"/>
<dbReference type="EMBL" id="PDEQ01000003">
    <property type="protein sequence ID" value="PEN14037.1"/>
    <property type="molecule type" value="Genomic_DNA"/>
</dbReference>
<feature type="transmembrane region" description="Helical" evidence="8">
    <location>
        <begin position="194"/>
        <end position="212"/>
    </location>
</feature>
<comment type="subcellular location">
    <subcellularLocation>
        <location evidence="1">Cell membrane</location>
        <topology evidence="1">Multi-pass membrane protein</topology>
    </subcellularLocation>
</comment>
<evidence type="ECO:0000256" key="8">
    <source>
        <dbReference type="SAM" id="Phobius"/>
    </source>
</evidence>
<feature type="binding site" evidence="7">
    <location>
        <position position="67"/>
    </location>
    <ligand>
        <name>Zn(2+)</name>
        <dbReference type="ChEBI" id="CHEBI:29105"/>
    </ligand>
</feature>
<dbReference type="GO" id="GO:0005886">
    <property type="term" value="C:plasma membrane"/>
    <property type="evidence" value="ECO:0007669"/>
    <property type="project" value="UniProtKB-SubCell"/>
</dbReference>
<reference evidence="9 10" key="1">
    <citation type="submission" date="2017-10" db="EMBL/GenBank/DDBJ databases">
        <title>Draft genome of Longibacter Salinarum.</title>
        <authorList>
            <person name="Goh K.M."/>
            <person name="Shamsir M.S."/>
            <person name="Lim S.W."/>
        </authorList>
    </citation>
    <scope>NUCLEOTIDE SEQUENCE [LARGE SCALE GENOMIC DNA]</scope>
    <source>
        <strain evidence="9 10">KCTC 52045</strain>
    </source>
</reference>
<evidence type="ECO:0000256" key="1">
    <source>
        <dbReference type="ARBA" id="ARBA00004651"/>
    </source>
</evidence>
<evidence type="ECO:0000256" key="4">
    <source>
        <dbReference type="ARBA" id="ARBA00022692"/>
    </source>
</evidence>
<dbReference type="RefSeq" id="WP_098075201.1">
    <property type="nucleotide sequence ID" value="NZ_PDEQ01000003.1"/>
</dbReference>
<keyword evidence="5 8" id="KW-1133">Transmembrane helix</keyword>
<keyword evidence="10" id="KW-1185">Reference proteome</keyword>
<sequence length="213" mass="23550">MDDAARQTYAEEVLNSITHGIGLVLSAAGLAVLVVLSTLFGDVWHVVSSAIFGSTLVFLYGASTLYHSARTRRMKRILRIVDHIAIFLLIAGTYTPFTMGLMRDGWGWMLLSIVWGLAVIGLLFKLFSQHRFHWAATSIYLLMGWISVFFMEPMAAAIPFGGLMLLVAGGVAYTAGVVFYGWHSLPYSHAIWHVFVLAGSIFHYLAVAFYVLP</sequence>
<evidence type="ECO:0000256" key="7">
    <source>
        <dbReference type="PIRSR" id="PIRSR604254-1"/>
    </source>
</evidence>
<keyword evidence="4 8" id="KW-0812">Transmembrane</keyword>
<dbReference type="Pfam" id="PF03006">
    <property type="entry name" value="HlyIII"/>
    <property type="match status" value="1"/>
</dbReference>
<comment type="caution">
    <text evidence="9">The sequence shown here is derived from an EMBL/GenBank/DDBJ whole genome shotgun (WGS) entry which is preliminary data.</text>
</comment>
<evidence type="ECO:0000256" key="6">
    <source>
        <dbReference type="ARBA" id="ARBA00023136"/>
    </source>
</evidence>
<protein>
    <submittedName>
        <fullName evidence="9">Hemolysin III</fullName>
    </submittedName>
</protein>
<feature type="binding site" evidence="7">
    <location>
        <position position="193"/>
    </location>
    <ligand>
        <name>Zn(2+)</name>
        <dbReference type="ChEBI" id="CHEBI:29105"/>
    </ligand>
</feature>
<evidence type="ECO:0000256" key="5">
    <source>
        <dbReference type="ARBA" id="ARBA00022989"/>
    </source>
</evidence>
<gene>
    <name evidence="9" type="ORF">CRI94_08300</name>
</gene>
<dbReference type="AlphaFoldDB" id="A0A2A8CZM7"/>
<feature type="binding site" evidence="7">
    <location>
        <position position="189"/>
    </location>
    <ligand>
        <name>Zn(2+)</name>
        <dbReference type="ChEBI" id="CHEBI:29105"/>
    </ligand>
</feature>
<dbReference type="GO" id="GO:0140911">
    <property type="term" value="F:pore-forming activity"/>
    <property type="evidence" value="ECO:0007669"/>
    <property type="project" value="InterPro"/>
</dbReference>
<dbReference type="GO" id="GO:0046872">
    <property type="term" value="F:metal ion binding"/>
    <property type="evidence" value="ECO:0007669"/>
    <property type="project" value="UniProtKB-KW"/>
</dbReference>
<proteinExistence type="inferred from homology"/>
<comment type="similarity">
    <text evidence="2">Belongs to the UPF0073 (Hly-III) family.</text>
</comment>
<feature type="transmembrane region" description="Helical" evidence="8">
    <location>
        <begin position="77"/>
        <end position="94"/>
    </location>
</feature>
<feature type="transmembrane region" description="Helical" evidence="8">
    <location>
        <begin position="106"/>
        <end position="127"/>
    </location>
</feature>
<keyword evidence="7" id="KW-0862">Zinc</keyword>
<dbReference type="InterPro" id="IPR004254">
    <property type="entry name" value="AdipoR/HlyIII-related"/>
</dbReference>
<evidence type="ECO:0000256" key="3">
    <source>
        <dbReference type="ARBA" id="ARBA00022475"/>
    </source>
</evidence>
<accession>A0A2A8CZM7</accession>
<dbReference type="PANTHER" id="PTHR20855:SF3">
    <property type="entry name" value="LD03007P"/>
    <property type="match status" value="1"/>
</dbReference>
<feature type="transmembrane region" description="Helical" evidence="8">
    <location>
        <begin position="21"/>
        <end position="40"/>
    </location>
</feature>
<evidence type="ECO:0000256" key="2">
    <source>
        <dbReference type="ARBA" id="ARBA00008488"/>
    </source>
</evidence>
<organism evidence="9 10">
    <name type="scientific">Longibacter salinarum</name>
    <dbReference type="NCBI Taxonomy" id="1850348"/>
    <lineage>
        <taxon>Bacteria</taxon>
        <taxon>Pseudomonadati</taxon>
        <taxon>Rhodothermota</taxon>
        <taxon>Rhodothermia</taxon>
        <taxon>Rhodothermales</taxon>
        <taxon>Salisaetaceae</taxon>
        <taxon>Longibacter</taxon>
    </lineage>
</organism>
<feature type="transmembrane region" description="Helical" evidence="8">
    <location>
        <begin position="46"/>
        <end position="65"/>
    </location>
</feature>
<keyword evidence="7" id="KW-0479">Metal-binding</keyword>
<dbReference type="InterPro" id="IPR005744">
    <property type="entry name" value="Hy-lIII"/>
</dbReference>
<dbReference type="PANTHER" id="PTHR20855">
    <property type="entry name" value="ADIPOR/PROGESTIN RECEPTOR-RELATED"/>
    <property type="match status" value="1"/>
</dbReference>
<name>A0A2A8CZM7_9BACT</name>